<dbReference type="OrthoDB" id="422372at2"/>
<name>A0A5B8NMC1_9CHRO</name>
<proteinExistence type="predicted"/>
<gene>
    <name evidence="2" type="ORF">FRE64_09160</name>
</gene>
<accession>A0A5B8NMC1</accession>
<dbReference type="Proteomes" id="UP000318453">
    <property type="component" value="Chromosome"/>
</dbReference>
<dbReference type="RefSeq" id="WP_146295767.1">
    <property type="nucleotide sequence ID" value="NZ_CP042326.1"/>
</dbReference>
<feature type="domain" description="PRC-barrel" evidence="1">
    <location>
        <begin position="76"/>
        <end position="144"/>
    </location>
</feature>
<dbReference type="Pfam" id="PF05239">
    <property type="entry name" value="PRC"/>
    <property type="match status" value="2"/>
</dbReference>
<dbReference type="InterPro" id="IPR011033">
    <property type="entry name" value="PRC_barrel-like_sf"/>
</dbReference>
<dbReference type="EMBL" id="CP042326">
    <property type="protein sequence ID" value="QDZ40096.1"/>
    <property type="molecule type" value="Genomic_DNA"/>
</dbReference>
<evidence type="ECO:0000259" key="1">
    <source>
        <dbReference type="Pfam" id="PF05239"/>
    </source>
</evidence>
<feature type="domain" description="PRC-barrel" evidence="1">
    <location>
        <begin position="4"/>
        <end position="48"/>
    </location>
</feature>
<sequence length="254" mass="28451">MLNVIRRSQMIGLTTMDRNTAKGYGKVEEVWVDSSGRVSYVSSDEGYFPIDEVATVGSDGVLTYSFTGINSPNDPLSQLNRMAVRTQRGHDPIGWIEDFLFDWETGDIVAYVLSGDIATPFGGRAVLFPDDVKTIDADVVVIKDEAKDRLKTEKEGLQGFLSEKSQQVRNAVKQILSRAQSLISPDDSPETVRVKVKQVSDELSASGKHDKNAVQEATDFLQDQWQDLQHWVTRAGNRMKKALDKAWKRLTNQR</sequence>
<evidence type="ECO:0000313" key="3">
    <source>
        <dbReference type="Proteomes" id="UP000318453"/>
    </source>
</evidence>
<dbReference type="KEGG" id="enn:FRE64_09160"/>
<protein>
    <submittedName>
        <fullName evidence="2">Photosystem reaction center subunit H</fullName>
    </submittedName>
</protein>
<organism evidence="2 3">
    <name type="scientific">Euhalothece natronophila Z-M001</name>
    <dbReference type="NCBI Taxonomy" id="522448"/>
    <lineage>
        <taxon>Bacteria</taxon>
        <taxon>Bacillati</taxon>
        <taxon>Cyanobacteriota</taxon>
        <taxon>Cyanophyceae</taxon>
        <taxon>Oscillatoriophycideae</taxon>
        <taxon>Chroococcales</taxon>
        <taxon>Halothecacae</taxon>
        <taxon>Halothece cluster</taxon>
        <taxon>Euhalothece</taxon>
    </lineage>
</organism>
<keyword evidence="3" id="KW-1185">Reference proteome</keyword>
<evidence type="ECO:0000313" key="2">
    <source>
        <dbReference type="EMBL" id="QDZ40096.1"/>
    </source>
</evidence>
<dbReference type="InterPro" id="IPR027275">
    <property type="entry name" value="PRC-brl_dom"/>
</dbReference>
<dbReference type="SUPFAM" id="SSF50346">
    <property type="entry name" value="PRC-barrel domain"/>
    <property type="match status" value="1"/>
</dbReference>
<dbReference type="AlphaFoldDB" id="A0A5B8NMC1"/>
<reference evidence="2" key="1">
    <citation type="submission" date="2019-08" db="EMBL/GenBank/DDBJ databases">
        <title>Carotenoids and Carotenoid Binding Proteins in the Halophilic Cyanobacterium Euhalothece sp. ZM00.</title>
        <authorList>
            <person name="Cho S.M."/>
            <person name="Song J.Y."/>
            <person name="Park Y.-I."/>
        </authorList>
    </citation>
    <scope>NUCLEOTIDE SEQUENCE [LARGE SCALE GENOMIC DNA]</scope>
    <source>
        <strain evidence="2">Z-M001</strain>
    </source>
</reference>